<keyword evidence="3" id="KW-0812">Transmembrane</keyword>
<evidence type="ECO:0000256" key="4">
    <source>
        <dbReference type="ARBA" id="ARBA00022989"/>
    </source>
</evidence>
<feature type="chain" id="PRO_5047062601" evidence="6">
    <location>
        <begin position="25"/>
        <end position="200"/>
    </location>
</feature>
<evidence type="ECO:0000256" key="3">
    <source>
        <dbReference type="ARBA" id="ARBA00022692"/>
    </source>
</evidence>
<dbReference type="RefSeq" id="WP_195771513.1">
    <property type="nucleotide sequence ID" value="NZ_VTDN01000001.1"/>
</dbReference>
<dbReference type="SUPFAM" id="SSF140478">
    <property type="entry name" value="LemA-like"/>
    <property type="match status" value="1"/>
</dbReference>
<name>A0ABU6DQN6_9GAMM</name>
<gene>
    <name evidence="7" type="ORF">I2F25_01380</name>
</gene>
<keyword evidence="4" id="KW-1133">Transmembrane helix</keyword>
<dbReference type="PANTHER" id="PTHR34478:SF2">
    <property type="entry name" value="MEMBRANE PROTEIN"/>
    <property type="match status" value="1"/>
</dbReference>
<dbReference type="PANTHER" id="PTHR34478">
    <property type="entry name" value="PROTEIN LEMA"/>
    <property type="match status" value="1"/>
</dbReference>
<dbReference type="InterPro" id="IPR007156">
    <property type="entry name" value="MamQ_LemA"/>
</dbReference>
<proteinExistence type="inferred from homology"/>
<keyword evidence="5" id="KW-0472">Membrane</keyword>
<sequence>MNVKSKSLKLFSILAMAISVTSCGYNTIQKQDEDVNAALSEVNNQYQRRADLIPNLVSVVKGYATHERETLQSVIEARSKVAGIKVDKGLLDNPEQFKRYQEAQDQLSGSLSRLMMITESYPNLKANEGFRDLQAQLEGTENRITVARNRYIKSVQSYNTFIRQFPTVITAKIIHAEVKPNFSTITPNSDRAPQISFDKH</sequence>
<comment type="similarity">
    <text evidence="2">Belongs to the LemA family.</text>
</comment>
<dbReference type="Pfam" id="PF04011">
    <property type="entry name" value="LemA"/>
    <property type="match status" value="1"/>
</dbReference>
<accession>A0ABU6DQN6</accession>
<evidence type="ECO:0000256" key="5">
    <source>
        <dbReference type="ARBA" id="ARBA00023136"/>
    </source>
</evidence>
<organism evidence="7 8">
    <name type="scientific">Acinetobacter pollinis</name>
    <dbReference type="NCBI Taxonomy" id="2605270"/>
    <lineage>
        <taxon>Bacteria</taxon>
        <taxon>Pseudomonadati</taxon>
        <taxon>Pseudomonadota</taxon>
        <taxon>Gammaproteobacteria</taxon>
        <taxon>Moraxellales</taxon>
        <taxon>Moraxellaceae</taxon>
        <taxon>Acinetobacter</taxon>
    </lineage>
</organism>
<dbReference type="InterPro" id="IPR023353">
    <property type="entry name" value="LemA-like_dom_sf"/>
</dbReference>
<dbReference type="PROSITE" id="PS51257">
    <property type="entry name" value="PROKAR_LIPOPROTEIN"/>
    <property type="match status" value="1"/>
</dbReference>
<evidence type="ECO:0000256" key="6">
    <source>
        <dbReference type="SAM" id="SignalP"/>
    </source>
</evidence>
<comment type="caution">
    <text evidence="7">The sequence shown here is derived from an EMBL/GenBank/DDBJ whole genome shotgun (WGS) entry which is preliminary data.</text>
</comment>
<comment type="subcellular location">
    <subcellularLocation>
        <location evidence="1">Membrane</location>
        <topology evidence="1">Single-pass membrane protein</topology>
    </subcellularLocation>
</comment>
<protein>
    <submittedName>
        <fullName evidence="7">LemA family protein</fullName>
    </submittedName>
</protein>
<evidence type="ECO:0000256" key="1">
    <source>
        <dbReference type="ARBA" id="ARBA00004167"/>
    </source>
</evidence>
<dbReference type="Gene3D" id="1.20.1440.20">
    <property type="entry name" value="LemA-like domain"/>
    <property type="match status" value="1"/>
</dbReference>
<feature type="signal peptide" evidence="6">
    <location>
        <begin position="1"/>
        <end position="24"/>
    </location>
</feature>
<evidence type="ECO:0000256" key="2">
    <source>
        <dbReference type="ARBA" id="ARBA00008854"/>
    </source>
</evidence>
<reference evidence="7 8" key="1">
    <citation type="submission" date="2019-08" db="EMBL/GenBank/DDBJ databases">
        <title>Five species of Acinetobacter isolated from floral nectar and animal pollinators.</title>
        <authorList>
            <person name="Hendry T.A."/>
        </authorList>
    </citation>
    <scope>NUCLEOTIDE SEQUENCE [LARGE SCALE GENOMIC DNA]</scope>
    <source>
        <strain evidence="7 8">MD18.27</strain>
    </source>
</reference>
<evidence type="ECO:0000313" key="8">
    <source>
        <dbReference type="Proteomes" id="UP001339883"/>
    </source>
</evidence>
<keyword evidence="8" id="KW-1185">Reference proteome</keyword>
<keyword evidence="6" id="KW-0732">Signal</keyword>
<dbReference type="Proteomes" id="UP001339883">
    <property type="component" value="Unassembled WGS sequence"/>
</dbReference>
<evidence type="ECO:0000313" key="7">
    <source>
        <dbReference type="EMBL" id="MEB5475718.1"/>
    </source>
</evidence>
<dbReference type="EMBL" id="VTDN01000001">
    <property type="protein sequence ID" value="MEB5475718.1"/>
    <property type="molecule type" value="Genomic_DNA"/>
</dbReference>